<reference evidence="3 4" key="1">
    <citation type="submission" date="2023-12" db="EMBL/GenBank/DDBJ databases">
        <title>Novel species of the genus Arcicella isolated from rivers.</title>
        <authorList>
            <person name="Lu H."/>
        </authorList>
    </citation>
    <scope>NUCLEOTIDE SEQUENCE [LARGE SCALE GENOMIC DNA]</scope>
    <source>
        <strain evidence="3 4">LMG 21963</strain>
    </source>
</reference>
<keyword evidence="4" id="KW-1185">Reference proteome</keyword>
<evidence type="ECO:0000259" key="2">
    <source>
        <dbReference type="Pfam" id="PF03787"/>
    </source>
</evidence>
<dbReference type="Proteomes" id="UP001304671">
    <property type="component" value="Unassembled WGS sequence"/>
</dbReference>
<dbReference type="Pfam" id="PF03787">
    <property type="entry name" value="RAMPs"/>
    <property type="match status" value="1"/>
</dbReference>
<protein>
    <submittedName>
        <fullName evidence="3">Type III-B CRISPR module RAMP protein Cmr6</fullName>
    </submittedName>
</protein>
<dbReference type="PANTHER" id="PTHR39965:SF1">
    <property type="entry name" value="CRISPR SYSTEM CMR SUBUNIT CMR6"/>
    <property type="match status" value="1"/>
</dbReference>
<keyword evidence="1" id="KW-0051">Antiviral defense</keyword>
<dbReference type="PANTHER" id="PTHR39965">
    <property type="entry name" value="CRISPR SYSTEM CMR SUBUNIT CMR6"/>
    <property type="match status" value="1"/>
</dbReference>
<comment type="caution">
    <text evidence="3">The sequence shown here is derived from an EMBL/GenBank/DDBJ whole genome shotgun (WGS) entry which is preliminary data.</text>
</comment>
<evidence type="ECO:0000256" key="1">
    <source>
        <dbReference type="ARBA" id="ARBA00023118"/>
    </source>
</evidence>
<gene>
    <name evidence="3" type="primary">cmr6</name>
    <name evidence="3" type="ORF">VB264_21195</name>
</gene>
<dbReference type="EMBL" id="JAYFUL010000051">
    <property type="protein sequence ID" value="MEA5260329.1"/>
    <property type="molecule type" value="Genomic_DNA"/>
</dbReference>
<dbReference type="InterPro" id="IPR010172">
    <property type="entry name" value="CRISPR-assoc_prot_TM1791"/>
</dbReference>
<dbReference type="InterPro" id="IPR005537">
    <property type="entry name" value="RAMP_III_fam"/>
</dbReference>
<evidence type="ECO:0000313" key="3">
    <source>
        <dbReference type="EMBL" id="MEA5260329.1"/>
    </source>
</evidence>
<name>A0ABU5QUI2_9BACT</name>
<accession>A0ABU5QUI2</accession>
<organism evidence="3 4">
    <name type="scientific">Arcicella aquatica</name>
    <dbReference type="NCBI Taxonomy" id="217141"/>
    <lineage>
        <taxon>Bacteria</taxon>
        <taxon>Pseudomonadati</taxon>
        <taxon>Bacteroidota</taxon>
        <taxon>Cytophagia</taxon>
        <taxon>Cytophagales</taxon>
        <taxon>Flectobacillaceae</taxon>
        <taxon>Arcicella</taxon>
    </lineage>
</organism>
<dbReference type="RefSeq" id="WP_323252744.1">
    <property type="nucleotide sequence ID" value="NZ_JAYFUL010000051.1"/>
</dbReference>
<sequence length="267" mass="30472">MTKLNIHKLFYKDYFASPIRTGRKEEKNLSFSFDGLHEINTQIISSKYEMFKQQAEELKIASASTISLTTKYPGLLVGAGYDHETHSDNELKLGFSFDFTTGLPIIPGSSIKGILRSAFRKKINNKPYALAKALLAEINVDLTEEQCEMLEIELFGSSENNEQSILERDIFYDAIIDPLHVGLFLGNDYITPHRNRTHPEMSPYTNPIPLPFLKIKPNVKLIFQFGLKNRTSQLLNNKQRLDFYKKTLKLLGVGAKTRLGYGKFKDE</sequence>
<dbReference type="NCBIfam" id="TIGR01898">
    <property type="entry name" value="cas_TM1791_cmr6"/>
    <property type="match status" value="1"/>
</dbReference>
<feature type="domain" description="CRISPR type III-associated protein" evidence="2">
    <location>
        <begin position="68"/>
        <end position="265"/>
    </location>
</feature>
<evidence type="ECO:0000313" key="4">
    <source>
        <dbReference type="Proteomes" id="UP001304671"/>
    </source>
</evidence>
<proteinExistence type="predicted"/>